<comment type="subcellular location">
    <subcellularLocation>
        <location evidence="1">Membrane</location>
        <topology evidence="1">Multi-pass membrane protein</topology>
    </subcellularLocation>
</comment>
<dbReference type="GO" id="GO:0030667">
    <property type="term" value="C:secretory granule membrane"/>
    <property type="evidence" value="ECO:0007669"/>
    <property type="project" value="Ensembl"/>
</dbReference>
<name>A0A8C8XCY0_PANLE</name>
<feature type="region of interest" description="Disordered" evidence="8">
    <location>
        <begin position="56"/>
        <end position="143"/>
    </location>
</feature>
<dbReference type="GO" id="GO:0035709">
    <property type="term" value="P:memory T cell activation"/>
    <property type="evidence" value="ECO:0007669"/>
    <property type="project" value="Ensembl"/>
</dbReference>
<dbReference type="GO" id="GO:0044691">
    <property type="term" value="P:tooth eruption"/>
    <property type="evidence" value="ECO:0007669"/>
    <property type="project" value="Ensembl"/>
</dbReference>
<accession>A0A8C8XCY0</accession>
<dbReference type="GO" id="GO:0010272">
    <property type="term" value="P:response to silver ion"/>
    <property type="evidence" value="ECO:0007669"/>
    <property type="project" value="Ensembl"/>
</dbReference>
<feature type="transmembrane region" description="Helical" evidence="9">
    <location>
        <begin position="750"/>
        <end position="769"/>
    </location>
</feature>
<sequence>ASSLGGWGGTSHALSPDASPHPGPRRRARSALVCVRALVSGPLGTLLQWSLRKLGRAGSQPEPGDLSSGSRDSGWGPRGPDGTGRGGASVVPPLAAPPAGESELRGRRGGERSAGSRAQSRGAPRAAGPGDHGLHVPERGGRAGATLPAHLRCLYLREPAWRAGSRGVQRPQCLGERLPETLRGGCSTLRGVGENLLVPAGGGAAGRAGAVPAGGEAARAPAPGPAAHPGGDGPPGTGAPGRAGQPAVPAGPAAPAVAPRCRAGPGPRPAVGSHPRRRALGKGPPAPAPRGPPPGPESQLCGRCRGALQGRRPRTPALEGLSWLPYRQLPGDRATARGPRDGRAFDVDDLPHLLLGRADRAEDPQDHGLVRSGGRGGGAGRPPRLCPGPCLSPPCPPLCPITPPLPSRSPRGLPSRHPSSLPASTATSFRTRSTRRAASGPCSRCSSRATSCRRWALGARLDAPPAAPLPLLTPTPRRPQVLGETERFLSQVLARVQQLLPPWQVQIRKMKAVYLALNQCSVSATHKCLIAEGWCAARDLPTLQQALQDSSSEAGVSAVVHRIPCRDMPPTLIRTNCFTASFQGIVDAYGVGRYQEVNPAPYTIITFPFLFAVMFGDVGHGLLMFLFALAMVLTENRPAVKSAQNEIWQTFFSGRYLLLLMGLFSVYTGFIYNECFSRATAIFSSGWSVAAMATQSDWSDAFLAQHPLLALDPNVSGVFLGPYPFGIDPIWSLAVNHLSFLNSFKMKMSVILGVTHMTFGVVLGVFNHVHFGQWHRLLLETLPELVFLLGLFGYLVFLVVYKWLQDYAARAASAPSILIHFINMFLFSRSPTNQPLFHGQEAVQSALVILALVMVPVLLLGTPLFLRWRHRSRSRRGPAGRQPDEDKSEILDSSDASVAGWGPDEEKAGCPEDGEAAEFVLSEVLMHQAIHTIEFCLGCISNTASYLRLWALSLAHAQLSEVLWAMVMRSGLGLGRKLGVAAVALVPIFAAFAVLTVAILLVMEGLSAFLHALRLHW</sequence>
<dbReference type="Ensembl" id="ENSPLOT00000017239.1">
    <property type="protein sequence ID" value="ENSPLOP00000015562.1"/>
    <property type="gene ID" value="ENSPLOG00000011364.1"/>
</dbReference>
<dbReference type="GO" id="GO:0016471">
    <property type="term" value="C:vacuolar proton-transporting V-type ATPase complex"/>
    <property type="evidence" value="ECO:0007669"/>
    <property type="project" value="TreeGrafter"/>
</dbReference>
<feature type="transmembrane region" description="Helical" evidence="9">
    <location>
        <begin position="781"/>
        <end position="800"/>
    </location>
</feature>
<dbReference type="GO" id="GO:0030183">
    <property type="term" value="P:B cell differentiation"/>
    <property type="evidence" value="ECO:0007669"/>
    <property type="project" value="Ensembl"/>
</dbReference>
<gene>
    <name evidence="10" type="primary">TCIRG1</name>
</gene>
<feature type="transmembrane region" description="Helical" evidence="9">
    <location>
        <begin position="654"/>
        <end position="672"/>
    </location>
</feature>
<protein>
    <submittedName>
        <fullName evidence="10">T cell immune regulator 1, ATPase H+ transporting V0 subunit a3</fullName>
    </submittedName>
</protein>
<dbReference type="GO" id="GO:0005770">
    <property type="term" value="C:late endosome"/>
    <property type="evidence" value="ECO:0007669"/>
    <property type="project" value="Ensembl"/>
</dbReference>
<dbReference type="GO" id="GO:0010155">
    <property type="term" value="P:regulation of proton transport"/>
    <property type="evidence" value="ECO:0007669"/>
    <property type="project" value="Ensembl"/>
</dbReference>
<dbReference type="GO" id="GO:0035711">
    <property type="term" value="P:T-helper 1 cell activation"/>
    <property type="evidence" value="ECO:0007669"/>
    <property type="project" value="Ensembl"/>
</dbReference>
<reference evidence="10" key="1">
    <citation type="journal article" date="2019" name="bioRxiv">
        <title>Long live the king: chromosome-level assembly of the lion (Panthera leo) using linked-read, Hi-C, and long read data.</title>
        <authorList>
            <person name="Armstrong E.E."/>
            <person name="Taylor R.W."/>
            <person name="Miller D.E."/>
            <person name="Kaelin C."/>
            <person name="Barsh G."/>
            <person name="Hadly E.A."/>
            <person name="Petrov D."/>
        </authorList>
    </citation>
    <scope>NUCLEOTIDE SEQUENCE [LARGE SCALE GENOMIC DNA]</scope>
</reference>
<reference evidence="10" key="2">
    <citation type="submission" date="2025-08" db="UniProtKB">
        <authorList>
            <consortium name="Ensembl"/>
        </authorList>
    </citation>
    <scope>IDENTIFICATION</scope>
</reference>
<organism evidence="10 11">
    <name type="scientific">Panthera leo</name>
    <name type="common">Lion</name>
    <dbReference type="NCBI Taxonomy" id="9689"/>
    <lineage>
        <taxon>Eukaryota</taxon>
        <taxon>Metazoa</taxon>
        <taxon>Chordata</taxon>
        <taxon>Craniata</taxon>
        <taxon>Vertebrata</taxon>
        <taxon>Euteleostomi</taxon>
        <taxon>Mammalia</taxon>
        <taxon>Eutheria</taxon>
        <taxon>Laurasiatheria</taxon>
        <taxon>Carnivora</taxon>
        <taxon>Feliformia</taxon>
        <taxon>Felidae</taxon>
        <taxon>Pantherinae</taxon>
        <taxon>Panthera</taxon>
    </lineage>
</organism>
<feature type="transmembrane region" description="Helical" evidence="9">
    <location>
        <begin position="718"/>
        <end position="738"/>
    </location>
</feature>
<keyword evidence="5 9" id="KW-1133">Transmembrane helix</keyword>
<feature type="compositionally biased region" description="Basic and acidic residues" evidence="8">
    <location>
        <begin position="132"/>
        <end position="141"/>
    </location>
</feature>
<proteinExistence type="inferred from homology"/>
<feature type="compositionally biased region" description="Low complexity" evidence="8">
    <location>
        <begin position="207"/>
        <end position="229"/>
    </location>
</feature>
<dbReference type="GO" id="GO:0050796">
    <property type="term" value="P:regulation of insulin secretion"/>
    <property type="evidence" value="ECO:0007669"/>
    <property type="project" value="Ensembl"/>
</dbReference>
<feature type="compositionally biased region" description="Basic and acidic residues" evidence="8">
    <location>
        <begin position="102"/>
        <end position="111"/>
    </location>
</feature>
<dbReference type="GeneTree" id="ENSGT00950000182881"/>
<feature type="compositionally biased region" description="Low complexity" evidence="8">
    <location>
        <begin position="113"/>
        <end position="129"/>
    </location>
</feature>
<dbReference type="GO" id="GO:0000045">
    <property type="term" value="P:autophagosome assembly"/>
    <property type="evidence" value="ECO:0007669"/>
    <property type="project" value="Ensembl"/>
</dbReference>
<dbReference type="GO" id="GO:0002158">
    <property type="term" value="P:osteoclast proliferation"/>
    <property type="evidence" value="ECO:0007669"/>
    <property type="project" value="Ensembl"/>
</dbReference>
<reference evidence="10" key="3">
    <citation type="submission" date="2025-09" db="UniProtKB">
        <authorList>
            <consortium name="Ensembl"/>
        </authorList>
    </citation>
    <scope>IDENTIFICATION</scope>
</reference>
<evidence type="ECO:0000313" key="10">
    <source>
        <dbReference type="Ensembl" id="ENSPLOP00000015562.1"/>
    </source>
</evidence>
<dbReference type="GO" id="GO:0097188">
    <property type="term" value="P:dentin mineralization"/>
    <property type="evidence" value="ECO:0007669"/>
    <property type="project" value="Ensembl"/>
</dbReference>
<dbReference type="GO" id="GO:0006954">
    <property type="term" value="P:inflammatory response"/>
    <property type="evidence" value="ECO:0007669"/>
    <property type="project" value="Ensembl"/>
</dbReference>
<feature type="compositionally biased region" description="Low complexity" evidence="8">
    <location>
        <begin position="88"/>
        <end position="101"/>
    </location>
</feature>
<feature type="transmembrane region" description="Helical" evidence="9">
    <location>
        <begin position="609"/>
        <end position="633"/>
    </location>
</feature>
<dbReference type="GO" id="GO:0016064">
    <property type="term" value="P:immunoglobulin mediated immune response"/>
    <property type="evidence" value="ECO:0007669"/>
    <property type="project" value="Ensembl"/>
</dbReference>
<dbReference type="GO" id="GO:0010467">
    <property type="term" value="P:gene expression"/>
    <property type="evidence" value="ECO:0007669"/>
    <property type="project" value="Ensembl"/>
</dbReference>
<dbReference type="GO" id="GO:0007035">
    <property type="term" value="P:vacuolar acidification"/>
    <property type="evidence" value="ECO:0007669"/>
    <property type="project" value="TreeGrafter"/>
</dbReference>
<dbReference type="GO" id="GO:0030316">
    <property type="term" value="P:osteoclast differentiation"/>
    <property type="evidence" value="ECO:0007669"/>
    <property type="project" value="Ensembl"/>
</dbReference>
<dbReference type="GO" id="GO:0006874">
    <property type="term" value="P:intracellular calcium ion homeostasis"/>
    <property type="evidence" value="ECO:0007669"/>
    <property type="project" value="Ensembl"/>
</dbReference>
<keyword evidence="4 9" id="KW-0812">Transmembrane</keyword>
<evidence type="ECO:0000256" key="2">
    <source>
        <dbReference type="ARBA" id="ARBA00009904"/>
    </source>
</evidence>
<dbReference type="PANTHER" id="PTHR11629:SF21">
    <property type="entry name" value="V-TYPE PROTON ATPASE 116 KDA SUBUNIT A 3"/>
    <property type="match status" value="1"/>
</dbReference>
<dbReference type="GO" id="GO:0045667">
    <property type="term" value="P:regulation of osteoblast differentiation"/>
    <property type="evidence" value="ECO:0007669"/>
    <property type="project" value="Ensembl"/>
</dbReference>
<feature type="region of interest" description="Disordered" evidence="8">
    <location>
        <begin position="1"/>
        <end position="26"/>
    </location>
</feature>
<feature type="region of interest" description="Disordered" evidence="8">
    <location>
        <begin position="204"/>
        <end position="303"/>
    </location>
</feature>
<dbReference type="GO" id="GO:0060041">
    <property type="term" value="P:retina development in camera-type eye"/>
    <property type="evidence" value="ECO:0007669"/>
    <property type="project" value="Ensembl"/>
</dbReference>
<feature type="region of interest" description="Disordered" evidence="8">
    <location>
        <begin position="406"/>
        <end position="441"/>
    </location>
</feature>
<dbReference type="GO" id="GO:0030010">
    <property type="term" value="P:establishment of cell polarity"/>
    <property type="evidence" value="ECO:0007669"/>
    <property type="project" value="Ensembl"/>
</dbReference>
<comment type="similarity">
    <text evidence="2">Belongs to the V-ATPase 116 kDa subunit family.</text>
</comment>
<feature type="compositionally biased region" description="Basic and acidic residues" evidence="8">
    <location>
        <begin position="359"/>
        <end position="369"/>
    </location>
</feature>
<evidence type="ECO:0000256" key="7">
    <source>
        <dbReference type="ARBA" id="ARBA00023136"/>
    </source>
</evidence>
<feature type="region of interest" description="Disordered" evidence="8">
    <location>
        <begin position="874"/>
        <end position="910"/>
    </location>
</feature>
<evidence type="ECO:0000256" key="6">
    <source>
        <dbReference type="ARBA" id="ARBA00023065"/>
    </source>
</evidence>
<dbReference type="GO" id="GO:0001503">
    <property type="term" value="P:ossification"/>
    <property type="evidence" value="ECO:0007669"/>
    <property type="project" value="Ensembl"/>
</dbReference>
<dbReference type="GO" id="GO:0031529">
    <property type="term" value="P:ruffle organization"/>
    <property type="evidence" value="ECO:0007669"/>
    <property type="project" value="Ensembl"/>
</dbReference>
<evidence type="ECO:0000256" key="9">
    <source>
        <dbReference type="SAM" id="Phobius"/>
    </source>
</evidence>
<dbReference type="Proteomes" id="UP000694399">
    <property type="component" value="Chromosome D2"/>
</dbReference>
<feature type="compositionally biased region" description="Gly residues" evidence="8">
    <location>
        <begin position="371"/>
        <end position="380"/>
    </location>
</feature>
<dbReference type="AlphaFoldDB" id="A0A8C8XCY0"/>
<dbReference type="GO" id="GO:0051650">
    <property type="term" value="P:establishment of vesicle localization"/>
    <property type="evidence" value="ECO:0007669"/>
    <property type="project" value="Ensembl"/>
</dbReference>
<feature type="compositionally biased region" description="Gly residues" evidence="8">
    <location>
        <begin position="76"/>
        <end position="87"/>
    </location>
</feature>
<feature type="transmembrane region" description="Helical" evidence="9">
    <location>
        <begin position="807"/>
        <end position="826"/>
    </location>
</feature>
<keyword evidence="6" id="KW-0406">Ion transport</keyword>
<evidence type="ECO:0000256" key="4">
    <source>
        <dbReference type="ARBA" id="ARBA00022692"/>
    </source>
</evidence>
<dbReference type="GO" id="GO:0061484">
    <property type="term" value="P:hematopoietic stem cell homeostasis"/>
    <property type="evidence" value="ECO:0007669"/>
    <property type="project" value="Ensembl"/>
</dbReference>
<dbReference type="GO" id="GO:0033179">
    <property type="term" value="C:proton-transporting V-type ATPase, V0 domain"/>
    <property type="evidence" value="ECO:0007669"/>
    <property type="project" value="InterPro"/>
</dbReference>
<dbReference type="GO" id="GO:0005764">
    <property type="term" value="C:lysosome"/>
    <property type="evidence" value="ECO:0007669"/>
    <property type="project" value="Ensembl"/>
</dbReference>
<dbReference type="PANTHER" id="PTHR11629">
    <property type="entry name" value="VACUOLAR PROTON ATPASES"/>
    <property type="match status" value="1"/>
</dbReference>
<dbReference type="GO" id="GO:0045453">
    <property type="term" value="P:bone resorption"/>
    <property type="evidence" value="ECO:0007669"/>
    <property type="project" value="Ensembl"/>
</dbReference>
<dbReference type="GO" id="GO:0051117">
    <property type="term" value="F:ATPase binding"/>
    <property type="evidence" value="ECO:0007669"/>
    <property type="project" value="TreeGrafter"/>
</dbReference>
<dbReference type="GO" id="GO:0016324">
    <property type="term" value="C:apical plasma membrane"/>
    <property type="evidence" value="ECO:0007669"/>
    <property type="project" value="Ensembl"/>
</dbReference>
<feature type="transmembrane region" description="Helical" evidence="9">
    <location>
        <begin position="846"/>
        <end position="866"/>
    </location>
</feature>
<keyword evidence="3" id="KW-0813">Transport</keyword>
<feature type="compositionally biased region" description="Gly residues" evidence="8">
    <location>
        <begin position="230"/>
        <end position="241"/>
    </location>
</feature>
<dbReference type="GO" id="GO:0071345">
    <property type="term" value="P:cellular response to cytokine stimulus"/>
    <property type="evidence" value="ECO:0007669"/>
    <property type="project" value="Ensembl"/>
</dbReference>
<dbReference type="GO" id="GO:0005634">
    <property type="term" value="C:nucleus"/>
    <property type="evidence" value="ECO:0007669"/>
    <property type="project" value="Ensembl"/>
</dbReference>
<dbReference type="GO" id="GO:0021554">
    <property type="term" value="P:optic nerve development"/>
    <property type="evidence" value="ECO:0007669"/>
    <property type="project" value="Ensembl"/>
</dbReference>
<keyword evidence="11" id="KW-1185">Reference proteome</keyword>
<dbReference type="GO" id="GO:0045851">
    <property type="term" value="P:pH reduction"/>
    <property type="evidence" value="ECO:0007669"/>
    <property type="project" value="Ensembl"/>
</dbReference>
<dbReference type="GO" id="GO:0070166">
    <property type="term" value="P:enamel mineralization"/>
    <property type="evidence" value="ECO:0007669"/>
    <property type="project" value="Ensembl"/>
</dbReference>
<evidence type="ECO:0000256" key="3">
    <source>
        <dbReference type="ARBA" id="ARBA00022448"/>
    </source>
</evidence>
<dbReference type="GO" id="GO:0090383">
    <property type="term" value="P:phagosome acidification"/>
    <property type="evidence" value="ECO:0007669"/>
    <property type="project" value="Ensembl"/>
</dbReference>
<feature type="transmembrane region" description="Helical" evidence="9">
    <location>
        <begin position="978"/>
        <end position="1003"/>
    </location>
</feature>
<dbReference type="GO" id="GO:0006915">
    <property type="term" value="P:apoptotic process"/>
    <property type="evidence" value="ECO:0007669"/>
    <property type="project" value="Ensembl"/>
</dbReference>
<dbReference type="Pfam" id="PF01496">
    <property type="entry name" value="V_ATPase_I"/>
    <property type="match status" value="1"/>
</dbReference>
<dbReference type="InterPro" id="IPR002490">
    <property type="entry name" value="V-ATPase_116kDa_su"/>
</dbReference>
<dbReference type="GO" id="GO:0030217">
    <property type="term" value="P:T cell differentiation"/>
    <property type="evidence" value="ECO:0007669"/>
    <property type="project" value="Ensembl"/>
</dbReference>
<dbReference type="GO" id="GO:0030670">
    <property type="term" value="C:phagocytic vesicle membrane"/>
    <property type="evidence" value="ECO:0007669"/>
    <property type="project" value="Ensembl"/>
</dbReference>
<feature type="compositionally biased region" description="Low complexity" evidence="8">
    <location>
        <begin position="408"/>
        <end position="441"/>
    </location>
</feature>
<feature type="region of interest" description="Disordered" evidence="8">
    <location>
        <begin position="359"/>
        <end position="380"/>
    </location>
</feature>
<evidence type="ECO:0000256" key="1">
    <source>
        <dbReference type="ARBA" id="ARBA00004141"/>
    </source>
</evidence>
<dbReference type="GO" id="GO:0007039">
    <property type="term" value="P:protein catabolic process in the vacuole"/>
    <property type="evidence" value="ECO:0007669"/>
    <property type="project" value="Ensembl"/>
</dbReference>
<feature type="compositionally biased region" description="Low complexity" evidence="8">
    <location>
        <begin position="242"/>
        <end position="272"/>
    </location>
</feature>
<keyword evidence="7 9" id="KW-0472">Membrane</keyword>
<dbReference type="GO" id="GO:0043029">
    <property type="term" value="P:T cell homeostasis"/>
    <property type="evidence" value="ECO:0007669"/>
    <property type="project" value="Ensembl"/>
</dbReference>
<evidence type="ECO:0000256" key="5">
    <source>
        <dbReference type="ARBA" id="ARBA00022989"/>
    </source>
</evidence>
<dbReference type="GO" id="GO:0010468">
    <property type="term" value="P:regulation of gene expression"/>
    <property type="evidence" value="ECO:0007669"/>
    <property type="project" value="Ensembl"/>
</dbReference>
<evidence type="ECO:0000313" key="11">
    <source>
        <dbReference type="Proteomes" id="UP000694399"/>
    </source>
</evidence>
<feature type="compositionally biased region" description="Pro residues" evidence="8">
    <location>
        <begin position="284"/>
        <end position="296"/>
    </location>
</feature>
<evidence type="ECO:0000256" key="8">
    <source>
        <dbReference type="SAM" id="MobiDB-lite"/>
    </source>
</evidence>
<dbReference type="GO" id="GO:0046961">
    <property type="term" value="F:proton-transporting ATPase activity, rotational mechanism"/>
    <property type="evidence" value="ECO:0007669"/>
    <property type="project" value="InterPro"/>
</dbReference>